<dbReference type="PROSITE" id="PS51125">
    <property type="entry name" value="NHL"/>
    <property type="match status" value="1"/>
</dbReference>
<protein>
    <recommendedName>
        <fullName evidence="5">SMP-30/Gluconolactonase/LRE-like region domain-containing protein</fullName>
    </recommendedName>
</protein>
<evidence type="ECO:0000256" key="1">
    <source>
        <dbReference type="ARBA" id="ARBA00022737"/>
    </source>
</evidence>
<dbReference type="Gene3D" id="2.120.10.30">
    <property type="entry name" value="TolB, C-terminal domain"/>
    <property type="match status" value="2"/>
</dbReference>
<dbReference type="SUPFAM" id="SSF63829">
    <property type="entry name" value="Calcium-dependent phosphotriesterase"/>
    <property type="match status" value="3"/>
</dbReference>
<dbReference type="InterPro" id="IPR011042">
    <property type="entry name" value="6-blade_b-propeller_TolB-like"/>
</dbReference>
<dbReference type="EMBL" id="MKQR01000015">
    <property type="protein sequence ID" value="OLR92828.1"/>
    <property type="molecule type" value="Genomic_DNA"/>
</dbReference>
<evidence type="ECO:0000313" key="4">
    <source>
        <dbReference type="Proteomes" id="UP000186040"/>
    </source>
</evidence>
<dbReference type="OrthoDB" id="9768084at2"/>
<dbReference type="STRING" id="1193682.BJP25_19575"/>
<name>A0A1Q9LLB9_9PSEU</name>
<dbReference type="Gene3D" id="2.40.10.500">
    <property type="match status" value="1"/>
</dbReference>
<sequence>MSRFGPAEPTSTRWDVRRLNRPNLLWGSNGVSFGPDGRLYVAEYLGARICAVDTATGDVEVVEPVEGPVRSPDDLAFGADGSMYITDLVPGVVWRRSPAGEYTVVSDEVAVPNGITCVGDRLFVNEMRPGGRVLELTGGTSTVLADDLAMGNAMQLGPDGWLYYPHMLTGTVHRVPPDGGAAELVVADVLEPVAVRFDRGGVLHVLSRGGAGVVTRVDLFGTGGRALVTSGIAGLDNGAFDAENRLFVSSFASGGITELHPDGRTRTVVEPGFDGPYGVVVDLGGRVRVADHYRVAAPDGADGVSTEALLVFSHGIAVSPSGTLHLTSQFGDVRDHDPATGRTEVRAAGLDRPTGVAVRADGALVVAETGAGRVLVVDAGVSVLVEGLTAPVDVAVDGDRCWVSDESAGAVYEVVDGVAVLLADGLGAPQGIAVLGGDLLVVDTSGKRLLAVDTATGEVRVDAEDLPVGLPAGVVRGDTGLRCHGMPGMAPQFAGLATGPDGAVLLSANGEGTVLRLTPR</sequence>
<dbReference type="Proteomes" id="UP000186040">
    <property type="component" value="Unassembled WGS sequence"/>
</dbReference>
<reference evidence="3 4" key="1">
    <citation type="submission" date="2016-10" db="EMBL/GenBank/DDBJ databases">
        <title>The Draft Genome Sequence of Actinokineospora bangkokensis 44EHWT reveals the biosynthetic pathway of antifungal compounds Thailandins with unusual extender unit butylmalonyl-CoA.</title>
        <authorList>
            <person name="Greule A."/>
            <person name="Intra B."/>
            <person name="Flemming S."/>
            <person name="Rommel M.G."/>
            <person name="Panbangred W."/>
            <person name="Bechthold A."/>
        </authorList>
    </citation>
    <scope>NUCLEOTIDE SEQUENCE [LARGE SCALE GENOMIC DNA]</scope>
    <source>
        <strain evidence="3 4">44EHW</strain>
    </source>
</reference>
<proteinExistence type="predicted"/>
<evidence type="ECO:0000313" key="3">
    <source>
        <dbReference type="EMBL" id="OLR92828.1"/>
    </source>
</evidence>
<dbReference type="InterPro" id="IPR001258">
    <property type="entry name" value="NHL_repeat"/>
</dbReference>
<dbReference type="InterPro" id="IPR051344">
    <property type="entry name" value="Vgb"/>
</dbReference>
<evidence type="ECO:0008006" key="5">
    <source>
        <dbReference type="Google" id="ProtNLM"/>
    </source>
</evidence>
<dbReference type="PANTHER" id="PTHR40274:SF4">
    <property type="entry name" value="BLL1406 PROTEIN"/>
    <property type="match status" value="1"/>
</dbReference>
<dbReference type="PANTHER" id="PTHR40274">
    <property type="entry name" value="VIRGINIAMYCIN B LYASE"/>
    <property type="match status" value="1"/>
</dbReference>
<dbReference type="AlphaFoldDB" id="A0A1Q9LLB9"/>
<dbReference type="RefSeq" id="WP_075975439.1">
    <property type="nucleotide sequence ID" value="NZ_MKQR01000015.1"/>
</dbReference>
<keyword evidence="4" id="KW-1185">Reference proteome</keyword>
<gene>
    <name evidence="3" type="ORF">BJP25_19575</name>
</gene>
<keyword evidence="1" id="KW-0677">Repeat</keyword>
<evidence type="ECO:0000256" key="2">
    <source>
        <dbReference type="PROSITE-ProRule" id="PRU00504"/>
    </source>
</evidence>
<feature type="repeat" description="NHL" evidence="2">
    <location>
        <begin position="341"/>
        <end position="380"/>
    </location>
</feature>
<comment type="caution">
    <text evidence="3">The sequence shown here is derived from an EMBL/GenBank/DDBJ whole genome shotgun (WGS) entry which is preliminary data.</text>
</comment>
<organism evidence="3 4">
    <name type="scientific">Actinokineospora bangkokensis</name>
    <dbReference type="NCBI Taxonomy" id="1193682"/>
    <lineage>
        <taxon>Bacteria</taxon>
        <taxon>Bacillati</taxon>
        <taxon>Actinomycetota</taxon>
        <taxon>Actinomycetes</taxon>
        <taxon>Pseudonocardiales</taxon>
        <taxon>Pseudonocardiaceae</taxon>
        <taxon>Actinokineospora</taxon>
    </lineage>
</organism>
<accession>A0A1Q9LLB9</accession>